<organism evidence="5 6">
    <name type="scientific">Geodermatophilus tzadiensis</name>
    <dbReference type="NCBI Taxonomy" id="1137988"/>
    <lineage>
        <taxon>Bacteria</taxon>
        <taxon>Bacillati</taxon>
        <taxon>Actinomycetota</taxon>
        <taxon>Actinomycetes</taxon>
        <taxon>Geodermatophilales</taxon>
        <taxon>Geodermatophilaceae</taxon>
        <taxon>Geodermatophilus</taxon>
    </lineage>
</organism>
<dbReference type="GO" id="GO:0050661">
    <property type="term" value="F:NADP binding"/>
    <property type="evidence" value="ECO:0007669"/>
    <property type="project" value="TreeGrafter"/>
</dbReference>
<dbReference type="NCBIfam" id="NF001311">
    <property type="entry name" value="PRK00258.1-3"/>
    <property type="match status" value="1"/>
</dbReference>
<name>A0A2T0TYC5_9ACTN</name>
<evidence type="ECO:0000259" key="4">
    <source>
        <dbReference type="Pfam" id="PF18317"/>
    </source>
</evidence>
<dbReference type="InterPro" id="IPR036291">
    <property type="entry name" value="NAD(P)-bd_dom_sf"/>
</dbReference>
<dbReference type="SUPFAM" id="SSF51735">
    <property type="entry name" value="NAD(P)-binding Rossmann-fold domains"/>
    <property type="match status" value="1"/>
</dbReference>
<dbReference type="InterPro" id="IPR041121">
    <property type="entry name" value="SDH_C"/>
</dbReference>
<evidence type="ECO:0000256" key="2">
    <source>
        <dbReference type="ARBA" id="ARBA00023141"/>
    </source>
</evidence>
<dbReference type="Gene3D" id="3.40.50.720">
    <property type="entry name" value="NAD(P)-binding Rossmann-like Domain"/>
    <property type="match status" value="1"/>
</dbReference>
<reference evidence="5 6" key="1">
    <citation type="submission" date="2018-03" db="EMBL/GenBank/DDBJ databases">
        <title>Genomic Encyclopedia of Archaeal and Bacterial Type Strains, Phase II (KMG-II): from individual species to whole genera.</title>
        <authorList>
            <person name="Goeker M."/>
        </authorList>
    </citation>
    <scope>NUCLEOTIDE SEQUENCE [LARGE SCALE GENOMIC DNA]</scope>
    <source>
        <strain evidence="5 6">DSM 45416</strain>
    </source>
</reference>
<dbReference type="Gene3D" id="3.40.50.10860">
    <property type="entry name" value="Leucine Dehydrogenase, chain A, domain 1"/>
    <property type="match status" value="1"/>
</dbReference>
<feature type="domain" description="Shikimate dehydrogenase substrate binding N-terminal" evidence="3">
    <location>
        <begin position="23"/>
        <end position="105"/>
    </location>
</feature>
<evidence type="ECO:0000256" key="1">
    <source>
        <dbReference type="ARBA" id="ARBA00004871"/>
    </source>
</evidence>
<keyword evidence="2" id="KW-0028">Amino-acid biosynthesis</keyword>
<dbReference type="EMBL" id="PVTG01000003">
    <property type="protein sequence ID" value="PRY50671.1"/>
    <property type="molecule type" value="Genomic_DNA"/>
</dbReference>
<dbReference type="InterPro" id="IPR013708">
    <property type="entry name" value="Shikimate_DH-bd_N"/>
</dbReference>
<dbReference type="Pfam" id="PF08501">
    <property type="entry name" value="Shikimate_dh_N"/>
    <property type="match status" value="1"/>
</dbReference>
<dbReference type="GO" id="GO:0009073">
    <property type="term" value="P:aromatic amino acid family biosynthetic process"/>
    <property type="evidence" value="ECO:0007669"/>
    <property type="project" value="UniProtKB-KW"/>
</dbReference>
<keyword evidence="6" id="KW-1185">Reference proteome</keyword>
<dbReference type="PANTHER" id="PTHR21089">
    <property type="entry name" value="SHIKIMATE DEHYDROGENASE"/>
    <property type="match status" value="1"/>
</dbReference>
<dbReference type="Pfam" id="PF18317">
    <property type="entry name" value="SDH_C"/>
    <property type="match status" value="1"/>
</dbReference>
<comment type="pathway">
    <text evidence="1">Metabolic intermediate biosynthesis; chorismate biosynthesis; chorismate from D-erythrose 4-phosphate and phosphoenolpyruvate: step 4/7.</text>
</comment>
<dbReference type="PANTHER" id="PTHR21089:SF1">
    <property type="entry name" value="BIFUNCTIONAL 3-DEHYDROQUINATE DEHYDRATASE_SHIKIMATE DEHYDROGENASE, CHLOROPLASTIC"/>
    <property type="match status" value="1"/>
</dbReference>
<keyword evidence="2" id="KW-0057">Aromatic amino acid biosynthesis</keyword>
<evidence type="ECO:0000259" key="3">
    <source>
        <dbReference type="Pfam" id="PF08501"/>
    </source>
</evidence>
<dbReference type="OrthoDB" id="9776868at2"/>
<dbReference type="GO" id="GO:0005829">
    <property type="term" value="C:cytosol"/>
    <property type="evidence" value="ECO:0007669"/>
    <property type="project" value="TreeGrafter"/>
</dbReference>
<evidence type="ECO:0000313" key="5">
    <source>
        <dbReference type="EMBL" id="PRY50671.1"/>
    </source>
</evidence>
<sequence>MPASGAVADRPVPDPDLPGRAAVLGRPVAHSLSPLLHRAAYAALGLTGWTYDRLDLGPEDLPVLLAGLGPEWRGFSVTMPCKQAAVAVADTVDPLPRLLGAANTLVHTGEGWRAENTDVHGVGMALQTGGVERVAHAAIVGAGGTAAAAAVALAELGAEHVDVLVRAPDRAADVVRVLGALGVEAAVAPLAAGPVEAPVVVSTVPIGAHPDLARLEWRAGQTLLDVLYAPWPTPLAERAHAAGTAVISGIEVLFWQATVQVELLTGQPAPIGAMRAALDAR</sequence>
<gene>
    <name evidence="5" type="ORF">LY71_103235</name>
</gene>
<dbReference type="SUPFAM" id="SSF53223">
    <property type="entry name" value="Aminoacid dehydrogenase-like, N-terminal domain"/>
    <property type="match status" value="1"/>
</dbReference>
<evidence type="ECO:0000313" key="6">
    <source>
        <dbReference type="Proteomes" id="UP000239210"/>
    </source>
</evidence>
<comment type="caution">
    <text evidence="5">The sequence shown here is derived from an EMBL/GenBank/DDBJ whole genome shotgun (WGS) entry which is preliminary data.</text>
</comment>
<proteinExistence type="predicted"/>
<dbReference type="AlphaFoldDB" id="A0A2T0TYC5"/>
<accession>A0A2T0TYC5</accession>
<dbReference type="GO" id="GO:0004764">
    <property type="term" value="F:shikimate 3-dehydrogenase (NADP+) activity"/>
    <property type="evidence" value="ECO:0007669"/>
    <property type="project" value="InterPro"/>
</dbReference>
<dbReference type="InterPro" id="IPR046346">
    <property type="entry name" value="Aminoacid_DH-like_N_sf"/>
</dbReference>
<feature type="domain" description="SDH C-terminal" evidence="4">
    <location>
        <begin position="249"/>
        <end position="278"/>
    </location>
</feature>
<dbReference type="InterPro" id="IPR022893">
    <property type="entry name" value="Shikimate_DH_fam"/>
</dbReference>
<protein>
    <submittedName>
        <fullName evidence="5">Shikimate dehydrogenase</fullName>
    </submittedName>
</protein>
<dbReference type="Proteomes" id="UP000239210">
    <property type="component" value="Unassembled WGS sequence"/>
</dbReference>
<dbReference type="GO" id="GO:0019632">
    <property type="term" value="P:shikimate metabolic process"/>
    <property type="evidence" value="ECO:0007669"/>
    <property type="project" value="TreeGrafter"/>
</dbReference>
<dbReference type="GO" id="GO:0009423">
    <property type="term" value="P:chorismate biosynthetic process"/>
    <property type="evidence" value="ECO:0007669"/>
    <property type="project" value="TreeGrafter"/>
</dbReference>